<keyword evidence="2" id="KW-1185">Reference proteome</keyword>
<evidence type="ECO:0000313" key="1">
    <source>
        <dbReference type="EMBL" id="QWG08727.1"/>
    </source>
</evidence>
<dbReference type="EMBL" id="CP076128">
    <property type="protein sequence ID" value="QWG08727.1"/>
    <property type="molecule type" value="Genomic_DNA"/>
</dbReference>
<sequence>MATVVMFSLAFTTKAQNVHEHIKVYGKAHSKKIYTVKHNLETSNGEEYKKGIGHVVYINGKVRVPANKKIVIQATDTLVVYGNLTLFENSALINYGNLVIKGNLILGTPEHNVEAIQFLNDKNANLIVEGNLIGPHPEDVHLNGKIAVCGNVDFNFHLYGIHKNEMRNNKVFYYQSNINGLAEGGNKDLKISKLKHHKNEGTHFIEIDKKVDITERNLSNLFYYLSEETYSRVMPLILSKISSLK</sequence>
<proteinExistence type="predicted"/>
<evidence type="ECO:0008006" key="3">
    <source>
        <dbReference type="Google" id="ProtNLM"/>
    </source>
</evidence>
<protein>
    <recommendedName>
        <fullName evidence="3">Polymer-forming cytoskeletal protein</fullName>
    </recommendedName>
</protein>
<gene>
    <name evidence="1" type="ORF">KM029_07250</name>
</gene>
<dbReference type="Proteomes" id="UP000682802">
    <property type="component" value="Chromosome 1"/>
</dbReference>
<reference evidence="1 2" key="1">
    <citation type="submission" date="2021-05" db="EMBL/GenBank/DDBJ databases">
        <title>Comparative genomic studies on the polysaccharide-degrading batcterial strains of the Flammeovirga genus.</title>
        <authorList>
            <person name="Zewei F."/>
            <person name="Zheng Z."/>
            <person name="Yu L."/>
            <person name="Ruyue G."/>
            <person name="Yanhong M."/>
            <person name="Yuanyuan C."/>
            <person name="Jingyan G."/>
            <person name="Wenjun H."/>
        </authorList>
    </citation>
    <scope>NUCLEOTIDE SEQUENCE [LARGE SCALE GENOMIC DNA]</scope>
    <source>
        <strain evidence="1 2">YS10</strain>
    </source>
</reference>
<evidence type="ECO:0000313" key="2">
    <source>
        <dbReference type="Proteomes" id="UP000682802"/>
    </source>
</evidence>
<accession>A0ABX8GZX9</accession>
<dbReference type="RefSeq" id="WP_144072640.1">
    <property type="nucleotide sequence ID" value="NZ_CP076128.1"/>
</dbReference>
<name>A0ABX8GZX9_9BACT</name>
<organism evidence="1 2">
    <name type="scientific">Flammeovirga kamogawensis</name>
    <dbReference type="NCBI Taxonomy" id="373891"/>
    <lineage>
        <taxon>Bacteria</taxon>
        <taxon>Pseudomonadati</taxon>
        <taxon>Bacteroidota</taxon>
        <taxon>Cytophagia</taxon>
        <taxon>Cytophagales</taxon>
        <taxon>Flammeovirgaceae</taxon>
        <taxon>Flammeovirga</taxon>
    </lineage>
</organism>